<accession>A0A0F9JYK2</accession>
<dbReference type="AlphaFoldDB" id="A0A0F9JYK2"/>
<reference evidence="1" key="1">
    <citation type="journal article" date="2015" name="Nature">
        <title>Complex archaea that bridge the gap between prokaryotes and eukaryotes.</title>
        <authorList>
            <person name="Spang A."/>
            <person name="Saw J.H."/>
            <person name="Jorgensen S.L."/>
            <person name="Zaremba-Niedzwiedzka K."/>
            <person name="Martijn J."/>
            <person name="Lind A.E."/>
            <person name="van Eijk R."/>
            <person name="Schleper C."/>
            <person name="Guy L."/>
            <person name="Ettema T.J."/>
        </authorList>
    </citation>
    <scope>NUCLEOTIDE SEQUENCE</scope>
</reference>
<evidence type="ECO:0000313" key="1">
    <source>
        <dbReference type="EMBL" id="KKM67546.1"/>
    </source>
</evidence>
<comment type="caution">
    <text evidence="1">The sequence shown here is derived from an EMBL/GenBank/DDBJ whole genome shotgun (WGS) entry which is preliminary data.</text>
</comment>
<sequence>MATKLQSNQTITKLDDWDFHFWNGLHFKIPLCCIIWYCNVQTNWGQQQGSIYERIFREGYEEIHSLKGSNYDYQMCPECLVTERRTSS</sequence>
<proteinExistence type="predicted"/>
<dbReference type="EMBL" id="LAZR01010330">
    <property type="protein sequence ID" value="KKM67546.1"/>
    <property type="molecule type" value="Genomic_DNA"/>
</dbReference>
<gene>
    <name evidence="1" type="ORF">LCGC14_1470080</name>
</gene>
<protein>
    <submittedName>
        <fullName evidence="1">Uncharacterized protein</fullName>
    </submittedName>
</protein>
<name>A0A0F9JYK2_9ZZZZ</name>
<organism evidence="1">
    <name type="scientific">marine sediment metagenome</name>
    <dbReference type="NCBI Taxonomy" id="412755"/>
    <lineage>
        <taxon>unclassified sequences</taxon>
        <taxon>metagenomes</taxon>
        <taxon>ecological metagenomes</taxon>
    </lineage>
</organism>